<dbReference type="AlphaFoldDB" id="A0A1J1LS25"/>
<reference evidence="2" key="1">
    <citation type="submission" date="2015-10" db="EMBL/GenBank/DDBJ databases">
        <authorList>
            <person name="Regsiter A."/>
            <person name="william w."/>
        </authorList>
    </citation>
    <scope>NUCLEOTIDE SEQUENCE [LARGE SCALE GENOMIC DNA]</scope>
</reference>
<dbReference type="Proteomes" id="UP000184315">
    <property type="component" value="Unassembled WGS sequence"/>
</dbReference>
<evidence type="ECO:0000313" key="2">
    <source>
        <dbReference type="Proteomes" id="UP000184315"/>
    </source>
</evidence>
<keyword evidence="2" id="KW-1185">Reference proteome</keyword>
<proteinExistence type="predicted"/>
<dbReference type="EMBL" id="CZDF01000171">
    <property type="protein sequence ID" value="CUR34345.1"/>
    <property type="molecule type" value="Genomic_DNA"/>
</dbReference>
<sequence>MMLKKSQVLKQCMIGLTSLMSSWITLNYSLLPVQAEVIFSSGEGNGSFGLLSDFDGKYFSGQQQIGYEFLIRQTVEIDQIYWNGQYFPDGKPSEAQFSIRIFKIVEAIPEITPQINIQIREVRQTQTDIERFSHPVFNYVGLVQPFRLEPGRYLLSIVNNTQGHSDDWLWMTTDPKTQLLGVDLKIFFRDQDGMAWKSGLTGKMSFTILGKPASNSN</sequence>
<gene>
    <name evidence="1" type="ORF">PL9214640352</name>
</gene>
<protein>
    <submittedName>
        <fullName evidence="1">Uncharacterized protein</fullName>
    </submittedName>
</protein>
<dbReference type="STRING" id="671072.PL9214640352"/>
<evidence type="ECO:0000313" key="1">
    <source>
        <dbReference type="EMBL" id="CUR34345.1"/>
    </source>
</evidence>
<name>A0A1J1LS25_9CYAN</name>
<organism evidence="1 2">
    <name type="scientific">Planktothrix tepida PCC 9214</name>
    <dbReference type="NCBI Taxonomy" id="671072"/>
    <lineage>
        <taxon>Bacteria</taxon>
        <taxon>Bacillati</taxon>
        <taxon>Cyanobacteriota</taxon>
        <taxon>Cyanophyceae</taxon>
        <taxon>Oscillatoriophycideae</taxon>
        <taxon>Oscillatoriales</taxon>
        <taxon>Microcoleaceae</taxon>
        <taxon>Planktothrix</taxon>
    </lineage>
</organism>
<accession>A0A1J1LS25</accession>